<dbReference type="RefSeq" id="WP_143157365.1">
    <property type="nucleotide sequence ID" value="NZ_FQUO01000012.1"/>
</dbReference>
<organism evidence="2 3">
    <name type="scientific">Cnuella takakiae</name>
    <dbReference type="NCBI Taxonomy" id="1302690"/>
    <lineage>
        <taxon>Bacteria</taxon>
        <taxon>Pseudomonadati</taxon>
        <taxon>Bacteroidota</taxon>
        <taxon>Chitinophagia</taxon>
        <taxon>Chitinophagales</taxon>
        <taxon>Chitinophagaceae</taxon>
        <taxon>Cnuella</taxon>
    </lineage>
</organism>
<evidence type="ECO:0000313" key="2">
    <source>
        <dbReference type="EMBL" id="SHF79932.1"/>
    </source>
</evidence>
<feature type="region of interest" description="Disordered" evidence="1">
    <location>
        <begin position="128"/>
        <end position="158"/>
    </location>
</feature>
<sequence>MFPENNLPPSPNNTWGEKSKSQTVNYISLINSVWQEMPFLDGYKGTHAAVFFAIVDSINRNRWHSVALPLDYIINKIGFCRKAYTDSRIWLEKNGMLSIIPGKNANQMAIFSLGPAVHIWTGRYTGTDTSTDTSTSKTPVQKRTARRTHYKTGNKEDKPKTLSEEFEKWWNAYDKKVGLTKAVIAWEHLSEEERRLAYSHTLSYVQSTSEARWRKDPCKYLEEKAYHDVIIPLSSSSKNHSSILQPITYGNRARF</sequence>
<dbReference type="Proteomes" id="UP000184368">
    <property type="component" value="Unassembled WGS sequence"/>
</dbReference>
<name>A0A1M5ELM9_9BACT</name>
<keyword evidence="3" id="KW-1185">Reference proteome</keyword>
<gene>
    <name evidence="2" type="ORF">SAMN05444008_11290</name>
</gene>
<dbReference type="EMBL" id="FQUO01000012">
    <property type="protein sequence ID" value="SHF79932.1"/>
    <property type="molecule type" value="Genomic_DNA"/>
</dbReference>
<accession>A0A1M5ELM9</accession>
<proteinExistence type="predicted"/>
<reference evidence="2 3" key="1">
    <citation type="submission" date="2016-11" db="EMBL/GenBank/DDBJ databases">
        <authorList>
            <person name="Jaros S."/>
            <person name="Januszkiewicz K."/>
            <person name="Wedrychowicz H."/>
        </authorList>
    </citation>
    <scope>NUCLEOTIDE SEQUENCE [LARGE SCALE GENOMIC DNA]</scope>
    <source>
        <strain evidence="2 3">DSM 26897</strain>
    </source>
</reference>
<evidence type="ECO:0000256" key="1">
    <source>
        <dbReference type="SAM" id="MobiDB-lite"/>
    </source>
</evidence>
<dbReference type="AlphaFoldDB" id="A0A1M5ELM9"/>
<feature type="compositionally biased region" description="Low complexity" evidence="1">
    <location>
        <begin position="128"/>
        <end position="138"/>
    </location>
</feature>
<feature type="compositionally biased region" description="Basic residues" evidence="1">
    <location>
        <begin position="143"/>
        <end position="152"/>
    </location>
</feature>
<dbReference type="OrthoDB" id="875998at2"/>
<evidence type="ECO:0008006" key="4">
    <source>
        <dbReference type="Google" id="ProtNLM"/>
    </source>
</evidence>
<evidence type="ECO:0000313" key="3">
    <source>
        <dbReference type="Proteomes" id="UP000184368"/>
    </source>
</evidence>
<protein>
    <recommendedName>
        <fullName evidence="4">Helix-turn-helix domain-containing protein</fullName>
    </recommendedName>
</protein>